<keyword evidence="1" id="KW-1133">Transmembrane helix</keyword>
<evidence type="ECO:0000256" key="1">
    <source>
        <dbReference type="SAM" id="Phobius"/>
    </source>
</evidence>
<proteinExistence type="predicted"/>
<dbReference type="AlphaFoldDB" id="A0A6G1KEK1"/>
<gene>
    <name evidence="2" type="ORF">K504DRAFT_238192</name>
</gene>
<dbReference type="EMBL" id="MU005768">
    <property type="protein sequence ID" value="KAF2710902.1"/>
    <property type="molecule type" value="Genomic_DNA"/>
</dbReference>
<keyword evidence="3" id="KW-1185">Reference proteome</keyword>
<accession>A0A6G1KEK1</accession>
<evidence type="ECO:0000313" key="3">
    <source>
        <dbReference type="Proteomes" id="UP000799428"/>
    </source>
</evidence>
<dbReference type="Proteomes" id="UP000799428">
    <property type="component" value="Unassembled WGS sequence"/>
</dbReference>
<name>A0A6G1KEK1_9PLEO</name>
<evidence type="ECO:0008006" key="4">
    <source>
        <dbReference type="Google" id="ProtNLM"/>
    </source>
</evidence>
<organism evidence="2 3">
    <name type="scientific">Pleomassaria siparia CBS 279.74</name>
    <dbReference type="NCBI Taxonomy" id="1314801"/>
    <lineage>
        <taxon>Eukaryota</taxon>
        <taxon>Fungi</taxon>
        <taxon>Dikarya</taxon>
        <taxon>Ascomycota</taxon>
        <taxon>Pezizomycotina</taxon>
        <taxon>Dothideomycetes</taxon>
        <taxon>Pleosporomycetidae</taxon>
        <taxon>Pleosporales</taxon>
        <taxon>Pleomassariaceae</taxon>
        <taxon>Pleomassaria</taxon>
    </lineage>
</organism>
<keyword evidence="1" id="KW-0812">Transmembrane</keyword>
<evidence type="ECO:0000313" key="2">
    <source>
        <dbReference type="EMBL" id="KAF2710902.1"/>
    </source>
</evidence>
<reference evidence="2" key="1">
    <citation type="journal article" date="2020" name="Stud. Mycol.">
        <title>101 Dothideomycetes genomes: a test case for predicting lifestyles and emergence of pathogens.</title>
        <authorList>
            <person name="Haridas S."/>
            <person name="Albert R."/>
            <person name="Binder M."/>
            <person name="Bloem J."/>
            <person name="Labutti K."/>
            <person name="Salamov A."/>
            <person name="Andreopoulos B."/>
            <person name="Baker S."/>
            <person name="Barry K."/>
            <person name="Bills G."/>
            <person name="Bluhm B."/>
            <person name="Cannon C."/>
            <person name="Castanera R."/>
            <person name="Culley D."/>
            <person name="Daum C."/>
            <person name="Ezra D."/>
            <person name="Gonzalez J."/>
            <person name="Henrissat B."/>
            <person name="Kuo A."/>
            <person name="Liang C."/>
            <person name="Lipzen A."/>
            <person name="Lutzoni F."/>
            <person name="Magnuson J."/>
            <person name="Mondo S."/>
            <person name="Nolan M."/>
            <person name="Ohm R."/>
            <person name="Pangilinan J."/>
            <person name="Park H.-J."/>
            <person name="Ramirez L."/>
            <person name="Alfaro M."/>
            <person name="Sun H."/>
            <person name="Tritt A."/>
            <person name="Yoshinaga Y."/>
            <person name="Zwiers L.-H."/>
            <person name="Turgeon B."/>
            <person name="Goodwin S."/>
            <person name="Spatafora J."/>
            <person name="Crous P."/>
            <person name="Grigoriev I."/>
        </authorList>
    </citation>
    <scope>NUCLEOTIDE SEQUENCE</scope>
    <source>
        <strain evidence="2">CBS 279.74</strain>
    </source>
</reference>
<protein>
    <recommendedName>
        <fullName evidence="4">Transmembrane protein</fullName>
    </recommendedName>
</protein>
<keyword evidence="1" id="KW-0472">Membrane</keyword>
<feature type="transmembrane region" description="Helical" evidence="1">
    <location>
        <begin position="70"/>
        <end position="93"/>
    </location>
</feature>
<sequence>MSCCRRERIKPRPVPSRPVPLRKRTVRLAAIRSNLYVLVAVLIRRRRALQGLCPTMDDARIRQQQFVSCIGWWVCALRVCGLVLGVLNVWIYLNIGGGRVGKIHK</sequence>